<keyword evidence="3 10" id="KW-1134">Transmembrane beta strand</keyword>
<proteinExistence type="inferred from homology"/>
<keyword evidence="2 10" id="KW-0813">Transport</keyword>
<evidence type="ECO:0000256" key="3">
    <source>
        <dbReference type="ARBA" id="ARBA00022452"/>
    </source>
</evidence>
<dbReference type="AlphaFoldDB" id="A0A401XKZ6"/>
<keyword evidence="4 10" id="KW-0812">Transmembrane</keyword>
<dbReference type="InterPro" id="IPR039426">
    <property type="entry name" value="TonB-dep_rcpt-like"/>
</dbReference>
<dbReference type="Pfam" id="PF00593">
    <property type="entry name" value="TonB_dep_Rec_b-barrel"/>
    <property type="match status" value="1"/>
</dbReference>
<dbReference type="Gene3D" id="2.40.170.20">
    <property type="entry name" value="TonB-dependent receptor, beta-barrel domain"/>
    <property type="match status" value="1"/>
</dbReference>
<keyword evidence="7 10" id="KW-0472">Membrane</keyword>
<keyword evidence="6 11" id="KW-0798">TonB box</keyword>
<protein>
    <submittedName>
        <fullName evidence="14">TonB-dependent receptor</fullName>
    </submittedName>
</protein>
<dbReference type="Gene3D" id="2.170.130.10">
    <property type="entry name" value="TonB-dependent receptor, plug domain"/>
    <property type="match status" value="1"/>
</dbReference>
<evidence type="ECO:0000256" key="7">
    <source>
        <dbReference type="ARBA" id="ARBA00023136"/>
    </source>
</evidence>
<accession>A0A401XKZ6</accession>
<dbReference type="GO" id="GO:0044718">
    <property type="term" value="P:siderophore transmembrane transport"/>
    <property type="evidence" value="ECO:0007669"/>
    <property type="project" value="TreeGrafter"/>
</dbReference>
<feature type="domain" description="TonB-dependent receptor plug" evidence="13">
    <location>
        <begin position="40"/>
        <end position="147"/>
    </location>
</feature>
<dbReference type="GO" id="GO:0015344">
    <property type="term" value="F:siderophore uptake transmembrane transporter activity"/>
    <property type="evidence" value="ECO:0007669"/>
    <property type="project" value="TreeGrafter"/>
</dbReference>
<evidence type="ECO:0000256" key="6">
    <source>
        <dbReference type="ARBA" id="ARBA00023077"/>
    </source>
</evidence>
<dbReference type="Proteomes" id="UP000286715">
    <property type="component" value="Unassembled WGS sequence"/>
</dbReference>
<evidence type="ECO:0000256" key="4">
    <source>
        <dbReference type="ARBA" id="ARBA00022692"/>
    </source>
</evidence>
<name>A0A401XKZ6_9FLAO</name>
<evidence type="ECO:0000313" key="15">
    <source>
        <dbReference type="Proteomes" id="UP000286715"/>
    </source>
</evidence>
<reference evidence="14 15" key="1">
    <citation type="submission" date="2018-11" db="EMBL/GenBank/DDBJ databases">
        <title>Schleiferia aggregans sp. nov., a moderately thermophilic heterotrophic bacterium isolated from microbial mats at a terrestrial hot spring.</title>
        <authorList>
            <person name="Iino T."/>
            <person name="Ohkuma M."/>
            <person name="Haruta S."/>
        </authorList>
    </citation>
    <scope>NUCLEOTIDE SEQUENCE [LARGE SCALE GENOMIC DNA]</scope>
    <source>
        <strain evidence="14 15">LA</strain>
    </source>
</reference>
<comment type="caution">
    <text evidence="14">The sequence shown here is derived from an EMBL/GenBank/DDBJ whole genome shotgun (WGS) entry which is preliminary data.</text>
</comment>
<evidence type="ECO:0000259" key="13">
    <source>
        <dbReference type="Pfam" id="PF07715"/>
    </source>
</evidence>
<keyword evidence="15" id="KW-1185">Reference proteome</keyword>
<evidence type="ECO:0000256" key="8">
    <source>
        <dbReference type="ARBA" id="ARBA00023170"/>
    </source>
</evidence>
<dbReference type="PANTHER" id="PTHR30069:SF29">
    <property type="entry name" value="HEMOGLOBIN AND HEMOGLOBIN-HAPTOGLOBIN-BINDING PROTEIN 1-RELATED"/>
    <property type="match status" value="1"/>
</dbReference>
<dbReference type="InterPro" id="IPR037066">
    <property type="entry name" value="Plug_dom_sf"/>
</dbReference>
<evidence type="ECO:0000256" key="1">
    <source>
        <dbReference type="ARBA" id="ARBA00004571"/>
    </source>
</evidence>
<evidence type="ECO:0000256" key="10">
    <source>
        <dbReference type="PROSITE-ProRule" id="PRU01360"/>
    </source>
</evidence>
<sequence>MKKISILFMTVAYISAFSQKDTSIILKEVEVNASRQTLTLKEAPKNIYVISSEEIKTSTARSIADILYLVPGIDVRSRGPFGIQTDVGIRGGTFDQTLIMIDGIKLLDPQTGHHAMNVPIQPEDIERIEILPGGASRMFGQGAFSGAINIVTKTQKEKQNQVDLIAGQNGLFEGIFQLNRTIKNTWKFYNSVNFLKHNGYIFNTDAERFSLNLKANKSNENNSFSFIIGVNTSRFGAQNFYSFLYPEQHETIKHLLTAISYTYYGDLWTHKLNIYYREHHDRFELFREGRNFYSYSPENYFIKENGDTAKFLNGVYYRGHNFHLTRTSTIDWHSTLDMGFFGNLNLGYEFRTEWIWSNRLGFNLMESIKMPFEENVLLTRYHNRINNSFSIDHYLPITKKVSVNYGIWKNINSFFGSNTLYGLDILWKKNQKQSFWIGFNKAFRMPTYTDLFYNVGGAIGSINLKPEISFNYEVGMRRFTPSSSSSISFFIRDSKQLIDWIRYPDSNQVFAANITQVLFYGMEGFFKKLFNKNPLRISWIQVNASYTDFTRINQNFSSLYALDILKYKVALSTSYRLIKNLDFSHQIIYLNRKGTYRDSNNSINTYPETILVNIKATYTLHKNTLYLEISNMFDQIHMDRGGIVLPGRWIRVGWSHNF</sequence>
<feature type="domain" description="TonB-dependent receptor-like beta-barrel" evidence="12">
    <location>
        <begin position="205"/>
        <end position="631"/>
    </location>
</feature>
<evidence type="ECO:0000256" key="5">
    <source>
        <dbReference type="ARBA" id="ARBA00022729"/>
    </source>
</evidence>
<dbReference type="EMBL" id="BHZE01000009">
    <property type="protein sequence ID" value="GCD77660.1"/>
    <property type="molecule type" value="Genomic_DNA"/>
</dbReference>
<evidence type="ECO:0000259" key="12">
    <source>
        <dbReference type="Pfam" id="PF00593"/>
    </source>
</evidence>
<organism evidence="14 15">
    <name type="scientific">Thermaurantimonas aggregans</name>
    <dbReference type="NCBI Taxonomy" id="2173829"/>
    <lineage>
        <taxon>Bacteria</taxon>
        <taxon>Pseudomonadati</taxon>
        <taxon>Bacteroidota</taxon>
        <taxon>Flavobacteriia</taxon>
        <taxon>Flavobacteriales</taxon>
        <taxon>Schleiferiaceae</taxon>
        <taxon>Thermaurantimonas</taxon>
    </lineage>
</organism>
<dbReference type="Pfam" id="PF07715">
    <property type="entry name" value="Plug"/>
    <property type="match status" value="1"/>
</dbReference>
<evidence type="ECO:0000256" key="2">
    <source>
        <dbReference type="ARBA" id="ARBA00022448"/>
    </source>
</evidence>
<evidence type="ECO:0000313" key="14">
    <source>
        <dbReference type="EMBL" id="GCD77660.1"/>
    </source>
</evidence>
<keyword evidence="5" id="KW-0732">Signal</keyword>
<evidence type="ECO:0000256" key="11">
    <source>
        <dbReference type="RuleBase" id="RU003357"/>
    </source>
</evidence>
<gene>
    <name evidence="14" type="ORF">JCM31826_11420</name>
</gene>
<keyword evidence="8 14" id="KW-0675">Receptor</keyword>
<comment type="subcellular location">
    <subcellularLocation>
        <location evidence="1 10">Cell outer membrane</location>
        <topology evidence="1 10">Multi-pass membrane protein</topology>
    </subcellularLocation>
</comment>
<keyword evidence="9 10" id="KW-0998">Cell outer membrane</keyword>
<dbReference type="InterPro" id="IPR012910">
    <property type="entry name" value="Plug_dom"/>
</dbReference>
<dbReference type="GO" id="GO:0009279">
    <property type="term" value="C:cell outer membrane"/>
    <property type="evidence" value="ECO:0007669"/>
    <property type="project" value="UniProtKB-SubCell"/>
</dbReference>
<evidence type="ECO:0000256" key="9">
    <source>
        <dbReference type="ARBA" id="ARBA00023237"/>
    </source>
</evidence>
<dbReference type="RefSeq" id="WP_160160534.1">
    <property type="nucleotide sequence ID" value="NZ_BHZE01000009.1"/>
</dbReference>
<dbReference type="InterPro" id="IPR000531">
    <property type="entry name" value="Beta-barrel_TonB"/>
</dbReference>
<dbReference type="SUPFAM" id="SSF56935">
    <property type="entry name" value="Porins"/>
    <property type="match status" value="1"/>
</dbReference>
<dbReference type="PROSITE" id="PS52016">
    <property type="entry name" value="TONB_DEPENDENT_REC_3"/>
    <property type="match status" value="1"/>
</dbReference>
<dbReference type="InterPro" id="IPR036942">
    <property type="entry name" value="Beta-barrel_TonB_sf"/>
</dbReference>
<dbReference type="PANTHER" id="PTHR30069">
    <property type="entry name" value="TONB-DEPENDENT OUTER MEMBRANE RECEPTOR"/>
    <property type="match status" value="1"/>
</dbReference>
<comment type="similarity">
    <text evidence="10 11">Belongs to the TonB-dependent receptor family.</text>
</comment>
<dbReference type="OrthoDB" id="9758472at2"/>